<name>A0ABR6Y7C0_9BURK</name>
<dbReference type="Proteomes" id="UP000624279">
    <property type="component" value="Unassembled WGS sequence"/>
</dbReference>
<dbReference type="NCBIfam" id="TIGR00254">
    <property type="entry name" value="GGDEF"/>
    <property type="match status" value="1"/>
</dbReference>
<dbReference type="CDD" id="cd01949">
    <property type="entry name" value="GGDEF"/>
    <property type="match status" value="1"/>
</dbReference>
<dbReference type="RefSeq" id="WP_186940512.1">
    <property type="nucleotide sequence ID" value="NZ_JACOGA010000002.1"/>
</dbReference>
<reference evidence="6 7" key="1">
    <citation type="submission" date="2020-08" db="EMBL/GenBank/DDBJ databases">
        <title>Novel species isolated from subtropical streams in China.</title>
        <authorList>
            <person name="Lu H."/>
        </authorList>
    </citation>
    <scope>NUCLEOTIDE SEQUENCE [LARGE SCALE GENOMIC DNA]</scope>
    <source>
        <strain evidence="6 7">LX15W</strain>
    </source>
</reference>
<comment type="caution">
    <text evidence="6">The sequence shown here is derived from an EMBL/GenBank/DDBJ whole genome shotgun (WGS) entry which is preliminary data.</text>
</comment>
<evidence type="ECO:0000256" key="1">
    <source>
        <dbReference type="ARBA" id="ARBA00012528"/>
    </source>
</evidence>
<feature type="transmembrane region" description="Helical" evidence="3">
    <location>
        <begin position="447"/>
        <end position="466"/>
    </location>
</feature>
<dbReference type="Gene3D" id="3.30.70.270">
    <property type="match status" value="1"/>
</dbReference>
<evidence type="ECO:0000256" key="3">
    <source>
        <dbReference type="SAM" id="Phobius"/>
    </source>
</evidence>
<dbReference type="Pfam" id="PF00990">
    <property type="entry name" value="GGDEF"/>
    <property type="match status" value="1"/>
</dbReference>
<dbReference type="EMBL" id="JACOGA010000002">
    <property type="protein sequence ID" value="MBC3872518.1"/>
    <property type="molecule type" value="Genomic_DNA"/>
</dbReference>
<keyword evidence="3" id="KW-0472">Membrane</keyword>
<dbReference type="Gene3D" id="1.25.40.10">
    <property type="entry name" value="Tetratricopeptide repeat domain"/>
    <property type="match status" value="2"/>
</dbReference>
<dbReference type="InterPro" id="IPR000160">
    <property type="entry name" value="GGDEF_dom"/>
</dbReference>
<dbReference type="InterPro" id="IPR050469">
    <property type="entry name" value="Diguanylate_Cyclase"/>
</dbReference>
<feature type="signal peptide" evidence="4">
    <location>
        <begin position="1"/>
        <end position="43"/>
    </location>
</feature>
<keyword evidence="4" id="KW-0732">Signal</keyword>
<dbReference type="Pfam" id="PF13181">
    <property type="entry name" value="TPR_8"/>
    <property type="match status" value="2"/>
</dbReference>
<keyword evidence="3" id="KW-1133">Transmembrane helix</keyword>
<evidence type="ECO:0000313" key="7">
    <source>
        <dbReference type="Proteomes" id="UP000624279"/>
    </source>
</evidence>
<gene>
    <name evidence="6" type="ORF">H8K55_02875</name>
</gene>
<keyword evidence="3" id="KW-0812">Transmembrane</keyword>
<dbReference type="SMART" id="SM00028">
    <property type="entry name" value="TPR"/>
    <property type="match status" value="4"/>
</dbReference>
<dbReference type="InterPro" id="IPR029787">
    <property type="entry name" value="Nucleotide_cyclase"/>
</dbReference>
<comment type="catalytic activity">
    <reaction evidence="2">
        <text>2 GTP = 3',3'-c-di-GMP + 2 diphosphate</text>
        <dbReference type="Rhea" id="RHEA:24898"/>
        <dbReference type="ChEBI" id="CHEBI:33019"/>
        <dbReference type="ChEBI" id="CHEBI:37565"/>
        <dbReference type="ChEBI" id="CHEBI:58805"/>
        <dbReference type="EC" id="2.7.7.65"/>
    </reaction>
</comment>
<keyword evidence="7" id="KW-1185">Reference proteome</keyword>
<dbReference type="PANTHER" id="PTHR45138:SF9">
    <property type="entry name" value="DIGUANYLATE CYCLASE DGCM-RELATED"/>
    <property type="match status" value="1"/>
</dbReference>
<evidence type="ECO:0000259" key="5">
    <source>
        <dbReference type="PROSITE" id="PS50887"/>
    </source>
</evidence>
<dbReference type="SUPFAM" id="SSF48452">
    <property type="entry name" value="TPR-like"/>
    <property type="match status" value="2"/>
</dbReference>
<dbReference type="InterPro" id="IPR011990">
    <property type="entry name" value="TPR-like_helical_dom_sf"/>
</dbReference>
<dbReference type="SMART" id="SM00267">
    <property type="entry name" value="GGDEF"/>
    <property type="match status" value="1"/>
</dbReference>
<dbReference type="InterPro" id="IPR019734">
    <property type="entry name" value="TPR_rpt"/>
</dbReference>
<evidence type="ECO:0000256" key="4">
    <source>
        <dbReference type="SAM" id="SignalP"/>
    </source>
</evidence>
<accession>A0ABR6Y7C0</accession>
<proteinExistence type="predicted"/>
<organism evidence="6 7">
    <name type="scientific">Undibacterium flavidum</name>
    <dbReference type="NCBI Taxonomy" id="2762297"/>
    <lineage>
        <taxon>Bacteria</taxon>
        <taxon>Pseudomonadati</taxon>
        <taxon>Pseudomonadota</taxon>
        <taxon>Betaproteobacteria</taxon>
        <taxon>Burkholderiales</taxon>
        <taxon>Oxalobacteraceae</taxon>
        <taxon>Undibacterium</taxon>
    </lineage>
</organism>
<protein>
    <recommendedName>
        <fullName evidence="1">diguanylate cyclase</fullName>
        <ecNumber evidence="1">2.7.7.65</ecNumber>
    </recommendedName>
</protein>
<dbReference type="PROSITE" id="PS50887">
    <property type="entry name" value="GGDEF"/>
    <property type="match status" value="1"/>
</dbReference>
<sequence>MKFINTRHQSRVQFGIKRQLLDAASVCSLLVILLILSASRAQAAVPMANTVKEQFSIFEVAMENVANQYGRDNRQVLTQLQKIEPQATALKDFAILSAYRCYLTTQLKDMAALQTALANLKNKAPENSAKPAVQAAIELCQMYAEEDPQKRDQHLARAFYLIKPTQAATLRYWISTMYIELTTKQGRARDAIDAAKIALGIARANNDRFRQAGSLRSLAMVEVDFGDKRDALNHIEEAVALYHEINPTWSNTTGLLNRAYILMSLKRYEDALKAYREVELVAIKQKEDTVPPIVWSNYADIAYAQGNFQRAHKEIKRLLEWSEQHKDVFLNSYAKMTAALLAVESKNLEHAQALFTEALEIFQKEDHQVEIRDFYGNLATAYFKNGYYKQAYAALEKKLELSAKIEQDSRGHAANELRELLKTEERIKENLSLQAEVEKSRLNIQRWVFLALLLLLALAWSARLFLQARKRNSDLLVENKELDYQRFQDPLTQLFNRRYVMENSAAIWEKIQHQSAAILIIDADHFKKINDNYGHPAGDAALIEIARRIKLTMRDSDIVVRWGGEEFLVCSFSCNAEQARLMVGRVLEELRNSPIEFSGKTIALSASIGYVLAPLHSSVKAQMSGPMSGSIKGQMKASINFDDSVQLADAALYLAKTTGRNRAVGVEKISLSQRTHTELCEQLAQAASAGEVQLKETLGPVMDVDKNI</sequence>
<feature type="domain" description="GGDEF" evidence="5">
    <location>
        <begin position="514"/>
        <end position="668"/>
    </location>
</feature>
<feature type="chain" id="PRO_5045125168" description="diguanylate cyclase" evidence="4">
    <location>
        <begin position="44"/>
        <end position="708"/>
    </location>
</feature>
<dbReference type="SUPFAM" id="SSF55073">
    <property type="entry name" value="Nucleotide cyclase"/>
    <property type="match status" value="1"/>
</dbReference>
<dbReference type="InterPro" id="IPR043128">
    <property type="entry name" value="Rev_trsase/Diguanyl_cyclase"/>
</dbReference>
<evidence type="ECO:0000256" key="2">
    <source>
        <dbReference type="ARBA" id="ARBA00034247"/>
    </source>
</evidence>
<dbReference type="PANTHER" id="PTHR45138">
    <property type="entry name" value="REGULATORY COMPONENTS OF SENSORY TRANSDUCTION SYSTEM"/>
    <property type="match status" value="1"/>
</dbReference>
<dbReference type="EC" id="2.7.7.65" evidence="1"/>
<evidence type="ECO:0000313" key="6">
    <source>
        <dbReference type="EMBL" id="MBC3872518.1"/>
    </source>
</evidence>